<dbReference type="InterPro" id="IPR050266">
    <property type="entry name" value="AB_hydrolase_sf"/>
</dbReference>
<keyword evidence="2" id="KW-0378">Hydrolase</keyword>
<dbReference type="PRINTS" id="PR00111">
    <property type="entry name" value="ABHYDROLASE"/>
</dbReference>
<comment type="caution">
    <text evidence="2">The sequence shown here is derived from an EMBL/GenBank/DDBJ whole genome shotgun (WGS) entry which is preliminary data.</text>
</comment>
<dbReference type="Pfam" id="PF12697">
    <property type="entry name" value="Abhydrolase_6"/>
    <property type="match status" value="1"/>
</dbReference>
<dbReference type="PANTHER" id="PTHR43798:SF33">
    <property type="entry name" value="HYDROLASE, PUTATIVE (AFU_ORTHOLOGUE AFUA_2G14860)-RELATED"/>
    <property type="match status" value="1"/>
</dbReference>
<dbReference type="Proteomes" id="UP000712673">
    <property type="component" value="Unassembled WGS sequence"/>
</dbReference>
<dbReference type="GO" id="GO:0016787">
    <property type="term" value="F:hydrolase activity"/>
    <property type="evidence" value="ECO:0007669"/>
    <property type="project" value="UniProtKB-KW"/>
</dbReference>
<gene>
    <name evidence="2" type="ORF">FJZ47_03820</name>
</gene>
<evidence type="ECO:0000259" key="1">
    <source>
        <dbReference type="Pfam" id="PF12697"/>
    </source>
</evidence>
<evidence type="ECO:0000313" key="2">
    <source>
        <dbReference type="EMBL" id="MBM3222918.1"/>
    </source>
</evidence>
<evidence type="ECO:0000313" key="3">
    <source>
        <dbReference type="Proteomes" id="UP000712673"/>
    </source>
</evidence>
<feature type="non-terminal residue" evidence="2">
    <location>
        <position position="242"/>
    </location>
</feature>
<sequence>MTTTQHGNRSTVTVGTTEVELFSGGSGPALLFLHGAGGNAGWQPWHEALAKTYTVYVPSQPGFNGTERPDWVYTITDVAHFNRSLVQTLGLSQYILMGSSMGGWVAAEMAAMCHYDLRGLVLVDAAGIKPDKSEIAEIFMVSTQTRQKQRFYDPSQVPNLDQYTRTLTPEEQVIEHANREMASRLCWRPYLHNLSLPHYLGKVSTPTLIVWGRQDAIIPLECGELYQQALPHATLTVIEQCG</sequence>
<dbReference type="AlphaFoldDB" id="A0A937VXJ8"/>
<proteinExistence type="predicted"/>
<dbReference type="InterPro" id="IPR029058">
    <property type="entry name" value="AB_hydrolase_fold"/>
</dbReference>
<organism evidence="2 3">
    <name type="scientific">Tectimicrobiota bacterium</name>
    <dbReference type="NCBI Taxonomy" id="2528274"/>
    <lineage>
        <taxon>Bacteria</taxon>
        <taxon>Pseudomonadati</taxon>
        <taxon>Nitrospinota/Tectimicrobiota group</taxon>
        <taxon>Candidatus Tectimicrobiota</taxon>
    </lineage>
</organism>
<dbReference type="GO" id="GO:0016020">
    <property type="term" value="C:membrane"/>
    <property type="evidence" value="ECO:0007669"/>
    <property type="project" value="TreeGrafter"/>
</dbReference>
<dbReference type="EMBL" id="VGLS01000071">
    <property type="protein sequence ID" value="MBM3222918.1"/>
    <property type="molecule type" value="Genomic_DNA"/>
</dbReference>
<protein>
    <submittedName>
        <fullName evidence="2">Alpha/beta hydrolase</fullName>
    </submittedName>
</protein>
<feature type="domain" description="AB hydrolase-1" evidence="1">
    <location>
        <begin position="30"/>
        <end position="242"/>
    </location>
</feature>
<name>A0A937VXJ8_UNCTE</name>
<dbReference type="SUPFAM" id="SSF53474">
    <property type="entry name" value="alpha/beta-Hydrolases"/>
    <property type="match status" value="1"/>
</dbReference>
<accession>A0A937VXJ8</accession>
<dbReference type="InterPro" id="IPR000073">
    <property type="entry name" value="AB_hydrolase_1"/>
</dbReference>
<dbReference type="PANTHER" id="PTHR43798">
    <property type="entry name" value="MONOACYLGLYCEROL LIPASE"/>
    <property type="match status" value="1"/>
</dbReference>
<dbReference type="Gene3D" id="3.40.50.1820">
    <property type="entry name" value="alpha/beta hydrolase"/>
    <property type="match status" value="1"/>
</dbReference>
<reference evidence="2" key="1">
    <citation type="submission" date="2019-03" db="EMBL/GenBank/DDBJ databases">
        <title>Lake Tanganyika Metagenome-Assembled Genomes (MAGs).</title>
        <authorList>
            <person name="Tran P."/>
        </authorList>
    </citation>
    <scope>NUCLEOTIDE SEQUENCE</scope>
    <source>
        <strain evidence="2">K_DeepCast_65m_m2_066</strain>
    </source>
</reference>